<dbReference type="Pfam" id="PF10604">
    <property type="entry name" value="Polyketide_cyc2"/>
    <property type="match status" value="1"/>
</dbReference>
<evidence type="ECO:0000313" key="1">
    <source>
        <dbReference type="EMBL" id="KAB7751467.1"/>
    </source>
</evidence>
<dbReference type="AlphaFoldDB" id="A0A5N5UQT9"/>
<proteinExistence type="predicted"/>
<dbReference type="InterPro" id="IPR019587">
    <property type="entry name" value="Polyketide_cyclase/dehydratase"/>
</dbReference>
<dbReference type="InterPro" id="IPR023393">
    <property type="entry name" value="START-like_dom_sf"/>
</dbReference>
<sequence>MITECAIDIDAPAGLVWSVFSDVQRWPEWTASVTRLRGLDGPELLVGRRFAIKQPRMPELVWTVTEVSPGTSWTWEQRSPGGLTVARHDVTATGEHTTRVSQRLDQRGPVGALFGMLTRGMTRRYLDMEATGLKMRSEQLQHGPTA</sequence>
<dbReference type="CDD" id="cd08862">
    <property type="entry name" value="SRPBCC_Smu440-like"/>
    <property type="match status" value="1"/>
</dbReference>
<reference evidence="1 2" key="1">
    <citation type="submission" date="2012-10" db="EMBL/GenBank/DDBJ databases">
        <title>The draft sequence of the Mycobacterium pheli genome.</title>
        <authorList>
            <person name="Pettersson B.M.F."/>
            <person name="Das S."/>
            <person name="Dasgupta S."/>
            <person name="Bhattacharya A."/>
            <person name="Kirsebom L.A."/>
        </authorList>
    </citation>
    <scope>NUCLEOTIDE SEQUENCE [LARGE SCALE GENOMIC DNA]</scope>
    <source>
        <strain evidence="1 2">CCUG 21000</strain>
    </source>
</reference>
<protein>
    <submittedName>
        <fullName evidence="1">Polyketide cyclase</fullName>
    </submittedName>
</protein>
<name>A0A5N5UQT9_MYCPH</name>
<dbReference type="EMBL" id="ANBP01000055">
    <property type="protein sequence ID" value="KAB7751467.1"/>
    <property type="molecule type" value="Genomic_DNA"/>
</dbReference>
<comment type="caution">
    <text evidence="1">The sequence shown here is derived from an EMBL/GenBank/DDBJ whole genome shotgun (WGS) entry which is preliminary data.</text>
</comment>
<organism evidence="1 2">
    <name type="scientific">Mycolicibacterium phlei DSM 43239 = CCUG 21000</name>
    <dbReference type="NCBI Taxonomy" id="1226750"/>
    <lineage>
        <taxon>Bacteria</taxon>
        <taxon>Bacillati</taxon>
        <taxon>Actinomycetota</taxon>
        <taxon>Actinomycetes</taxon>
        <taxon>Mycobacteriales</taxon>
        <taxon>Mycobacteriaceae</taxon>
        <taxon>Mycolicibacterium</taxon>
    </lineage>
</organism>
<evidence type="ECO:0000313" key="2">
    <source>
        <dbReference type="Proteomes" id="UP000325690"/>
    </source>
</evidence>
<dbReference type="GeneID" id="74302203"/>
<dbReference type="Proteomes" id="UP000325690">
    <property type="component" value="Unassembled WGS sequence"/>
</dbReference>
<keyword evidence="2" id="KW-1185">Reference proteome</keyword>
<dbReference type="RefSeq" id="WP_003888801.1">
    <property type="nucleotide sequence ID" value="NZ_ANBO01000002.1"/>
</dbReference>
<accession>A0A5N5UQT9</accession>
<dbReference type="Gene3D" id="3.30.530.20">
    <property type="match status" value="1"/>
</dbReference>
<dbReference type="SUPFAM" id="SSF55961">
    <property type="entry name" value="Bet v1-like"/>
    <property type="match status" value="1"/>
</dbReference>
<gene>
    <name evidence="1" type="ORF">MPHL21000_25045</name>
</gene>